<dbReference type="AlphaFoldDB" id="A0A5D0GIT0"/>
<dbReference type="SMART" id="SM00631">
    <property type="entry name" value="Zn_pept"/>
    <property type="match status" value="1"/>
</dbReference>
<comment type="cofactor">
    <cofactor evidence="1">
        <name>Zn(2+)</name>
        <dbReference type="ChEBI" id="CHEBI:29105"/>
    </cofactor>
</comment>
<keyword evidence="6" id="KW-0482">Metalloprotease</keyword>
<dbReference type="GO" id="GO:0004181">
    <property type="term" value="F:metallocarboxypeptidase activity"/>
    <property type="evidence" value="ECO:0007669"/>
    <property type="project" value="InterPro"/>
</dbReference>
<evidence type="ECO:0000256" key="3">
    <source>
        <dbReference type="ARBA" id="ARBA00022670"/>
    </source>
</evidence>
<comment type="similarity">
    <text evidence="2 7">Belongs to the peptidase M14 family.</text>
</comment>
<evidence type="ECO:0000313" key="10">
    <source>
        <dbReference type="Proteomes" id="UP000324550"/>
    </source>
</evidence>
<evidence type="ECO:0000256" key="5">
    <source>
        <dbReference type="ARBA" id="ARBA00022833"/>
    </source>
</evidence>
<keyword evidence="4" id="KW-0378">Hydrolase</keyword>
<keyword evidence="10" id="KW-1185">Reference proteome</keyword>
<proteinExistence type="inferred from homology"/>
<dbReference type="Proteomes" id="UP000324550">
    <property type="component" value="Unassembled WGS sequence"/>
</dbReference>
<keyword evidence="5" id="KW-0862">Zinc</keyword>
<evidence type="ECO:0000256" key="6">
    <source>
        <dbReference type="ARBA" id="ARBA00023049"/>
    </source>
</evidence>
<name>A0A5D0GIT0_9FLAO</name>
<feature type="active site" description="Proton donor/acceptor" evidence="7">
    <location>
        <position position="244"/>
    </location>
</feature>
<evidence type="ECO:0000256" key="1">
    <source>
        <dbReference type="ARBA" id="ARBA00001947"/>
    </source>
</evidence>
<dbReference type="Gene3D" id="3.40.630.10">
    <property type="entry name" value="Zn peptidases"/>
    <property type="match status" value="1"/>
</dbReference>
<dbReference type="OrthoDB" id="1119199at2"/>
<dbReference type="GO" id="GO:0006508">
    <property type="term" value="P:proteolysis"/>
    <property type="evidence" value="ECO:0007669"/>
    <property type="project" value="UniProtKB-KW"/>
</dbReference>
<protein>
    <submittedName>
        <fullName evidence="9">Peptidase M14</fullName>
    </submittedName>
</protein>
<evidence type="ECO:0000256" key="2">
    <source>
        <dbReference type="ARBA" id="ARBA00005988"/>
    </source>
</evidence>
<dbReference type="Pfam" id="PF00246">
    <property type="entry name" value="Peptidase_M14"/>
    <property type="match status" value="1"/>
</dbReference>
<sequence length="388" mass="44166">MTSEDLKKLYNSHKEFELKNRYIHNAHILPLLEKLKDFFEIKHIGLSVLEEPIHSIKIGTGPKKIFMWSQMHGNESTTTKAVFDICNVFANESSEIIQEILINCTILIIPILNPDGAKNYTRHNANDIDLNRDAKNLSQPESKVLRGLFNSFKPDFCFNLHGQRTIFGVGAINNSATVSFLSPAQDKDCTITDTRKKAMEVISVMNEFLQAQIPNQIGIYDDSFNDNCVGDTFQSLNCPTILFEAGHYKNDYNREITRFYIFEAMLLSLDYISKNNVSGDFYKAYLNIPENSKSFLDIIIRQAKMESNGNINIVDVGVQYAELLKDNVIEFIPKIEKIGDLSHLFAHNNIIADSKEFSLQDDEVIEEGIVVETVFINNIKYSLKLTKA</sequence>
<dbReference type="PANTHER" id="PTHR11705">
    <property type="entry name" value="PROTEASE FAMILY M14 CARBOXYPEPTIDASE A,B"/>
    <property type="match status" value="1"/>
</dbReference>
<dbReference type="RefSeq" id="WP_148452678.1">
    <property type="nucleotide sequence ID" value="NZ_VSFC01000012.1"/>
</dbReference>
<comment type="caution">
    <text evidence="9">The sequence shown here is derived from an EMBL/GenBank/DDBJ whole genome shotgun (WGS) entry which is preliminary data.</text>
</comment>
<dbReference type="PANTHER" id="PTHR11705:SF143">
    <property type="entry name" value="SLL0236 PROTEIN"/>
    <property type="match status" value="1"/>
</dbReference>
<evidence type="ECO:0000256" key="4">
    <source>
        <dbReference type="ARBA" id="ARBA00022801"/>
    </source>
</evidence>
<organism evidence="9 10">
    <name type="scientific">Formosa maritima</name>
    <dbReference type="NCBI Taxonomy" id="2592046"/>
    <lineage>
        <taxon>Bacteria</taxon>
        <taxon>Pseudomonadati</taxon>
        <taxon>Bacteroidota</taxon>
        <taxon>Flavobacteriia</taxon>
        <taxon>Flavobacteriales</taxon>
        <taxon>Flavobacteriaceae</taxon>
        <taxon>Formosa</taxon>
    </lineage>
</organism>
<dbReference type="SUPFAM" id="SSF53187">
    <property type="entry name" value="Zn-dependent exopeptidases"/>
    <property type="match status" value="1"/>
</dbReference>
<accession>A0A5D0GIT0</accession>
<dbReference type="PROSITE" id="PS52035">
    <property type="entry name" value="PEPTIDASE_M14"/>
    <property type="match status" value="1"/>
</dbReference>
<dbReference type="GO" id="GO:0005615">
    <property type="term" value="C:extracellular space"/>
    <property type="evidence" value="ECO:0007669"/>
    <property type="project" value="TreeGrafter"/>
</dbReference>
<evidence type="ECO:0000259" key="8">
    <source>
        <dbReference type="PROSITE" id="PS52035"/>
    </source>
</evidence>
<reference evidence="9 10" key="1">
    <citation type="submission" date="2019-08" db="EMBL/GenBank/DDBJ databases">
        <title>Formosa sediminis sp. nov., isolated from marine sediment.</title>
        <authorList>
            <person name="Cao W.R."/>
        </authorList>
    </citation>
    <scope>NUCLEOTIDE SEQUENCE [LARGE SCALE GENOMIC DNA]</scope>
    <source>
        <strain evidence="9 10">1494</strain>
    </source>
</reference>
<keyword evidence="3" id="KW-0645">Protease</keyword>
<dbReference type="EMBL" id="VSFC01000012">
    <property type="protein sequence ID" value="TYA58925.1"/>
    <property type="molecule type" value="Genomic_DNA"/>
</dbReference>
<dbReference type="InterPro" id="IPR000834">
    <property type="entry name" value="Peptidase_M14"/>
</dbReference>
<feature type="domain" description="Peptidase M14" evidence="8">
    <location>
        <begin position="14"/>
        <end position="272"/>
    </location>
</feature>
<gene>
    <name evidence="9" type="ORF">FVF61_01900</name>
</gene>
<dbReference type="GO" id="GO:0008270">
    <property type="term" value="F:zinc ion binding"/>
    <property type="evidence" value="ECO:0007669"/>
    <property type="project" value="InterPro"/>
</dbReference>
<evidence type="ECO:0000313" key="9">
    <source>
        <dbReference type="EMBL" id="TYA58925.1"/>
    </source>
</evidence>
<evidence type="ECO:0000256" key="7">
    <source>
        <dbReference type="PROSITE-ProRule" id="PRU01379"/>
    </source>
</evidence>